<dbReference type="GO" id="GO:0000272">
    <property type="term" value="P:polysaccharide catabolic process"/>
    <property type="evidence" value="ECO:0007669"/>
    <property type="project" value="InterPro"/>
</dbReference>
<comment type="subcellular location">
    <subcellularLocation>
        <location evidence="1">Secreted</location>
    </subcellularLocation>
</comment>
<feature type="signal peptide" evidence="4">
    <location>
        <begin position="1"/>
        <end position="28"/>
    </location>
</feature>
<evidence type="ECO:0000256" key="3">
    <source>
        <dbReference type="ARBA" id="ARBA00022737"/>
    </source>
</evidence>
<organism evidence="7 8">
    <name type="scientific">Acetivibrio mesophilus</name>
    <dbReference type="NCBI Taxonomy" id="2487273"/>
    <lineage>
        <taxon>Bacteria</taxon>
        <taxon>Bacillati</taxon>
        <taxon>Bacillota</taxon>
        <taxon>Clostridia</taxon>
        <taxon>Eubacteriales</taxon>
        <taxon>Oscillospiraceae</taxon>
        <taxon>Acetivibrio</taxon>
    </lineage>
</organism>
<dbReference type="CDD" id="cd08548">
    <property type="entry name" value="Type_I_cohesin_like"/>
    <property type="match status" value="1"/>
</dbReference>
<dbReference type="InterPro" id="IPR008965">
    <property type="entry name" value="CBM2/CBM3_carb-bd_dom_sf"/>
</dbReference>
<dbReference type="Proteomes" id="UP000289166">
    <property type="component" value="Unassembled WGS sequence"/>
</dbReference>
<sequence>MNEVHMMKKWLCVLVVVVLASTCFMAYAAETNQWTALKATFKVFVKGEEFQSQDPIVAINGRTYLPLKAIGDVLGVDVIWNEELRRVEVAMTGNESGREMDVVIGGIKAKPGDTVEIPVRFENIPTQGIQTLNFSLHYDSKVMEVLKVEPGSIVTDPKNNFDYNVVYEDSEILMIFDDDKQKGEGLIKTDGDFAKLTVKIKSDVFSGSGASRKFSLIAFGDINFCDYDLNPIFCELKDGKVEIVE</sequence>
<dbReference type="InterPro" id="IPR002102">
    <property type="entry name" value="Cohesin_dom"/>
</dbReference>
<feature type="domain" description="Cohesin" evidence="5">
    <location>
        <begin position="101"/>
        <end position="220"/>
    </location>
</feature>
<dbReference type="InterPro" id="IPR036582">
    <property type="entry name" value="Mao_N_sf"/>
</dbReference>
<keyword evidence="3" id="KW-0677">Repeat</keyword>
<reference evidence="8" key="1">
    <citation type="submission" date="2018-11" db="EMBL/GenBank/DDBJ databases">
        <title>Genome sequencing of a novel mesophilic and cellulolytic organism within the genus Hungateiclostridium.</title>
        <authorList>
            <person name="Rettenmaier R."/>
            <person name="Liebl W."/>
            <person name="Zverlov V."/>
        </authorList>
    </citation>
    <scope>NUCLEOTIDE SEQUENCE [LARGE SCALE GENOMIC DNA]</scope>
    <source>
        <strain evidence="8">N2K1</strain>
    </source>
</reference>
<dbReference type="Pfam" id="PF07833">
    <property type="entry name" value="Cu_amine_oxidN1"/>
    <property type="match status" value="1"/>
</dbReference>
<keyword evidence="4" id="KW-0732">Signal</keyword>
<evidence type="ECO:0000259" key="6">
    <source>
        <dbReference type="Pfam" id="PF07833"/>
    </source>
</evidence>
<feature type="chain" id="PRO_5020524880" evidence="4">
    <location>
        <begin position="29"/>
        <end position="245"/>
    </location>
</feature>
<gene>
    <name evidence="7" type="ORF">EFD62_03390</name>
</gene>
<evidence type="ECO:0000256" key="2">
    <source>
        <dbReference type="ARBA" id="ARBA00022525"/>
    </source>
</evidence>
<dbReference type="InterPro" id="IPR012854">
    <property type="entry name" value="Cu_amine_oxidase-like_N"/>
</dbReference>
<comment type="caution">
    <text evidence="7">The sequence shown here is derived from an EMBL/GenBank/DDBJ whole genome shotgun (WGS) entry which is preliminary data.</text>
</comment>
<evidence type="ECO:0000256" key="4">
    <source>
        <dbReference type="SAM" id="SignalP"/>
    </source>
</evidence>
<protein>
    <submittedName>
        <fullName evidence="7">Cellulosome anchor protein</fullName>
    </submittedName>
</protein>
<proteinExistence type="predicted"/>
<keyword evidence="2" id="KW-0964">Secreted</keyword>
<name>A0A4Q0I7N4_9FIRM</name>
<keyword evidence="8" id="KW-1185">Reference proteome</keyword>
<dbReference type="OrthoDB" id="2082094at2"/>
<dbReference type="GO" id="GO:0030246">
    <property type="term" value="F:carbohydrate binding"/>
    <property type="evidence" value="ECO:0007669"/>
    <property type="project" value="InterPro"/>
</dbReference>
<dbReference type="SUPFAM" id="SSF49384">
    <property type="entry name" value="Carbohydrate-binding domain"/>
    <property type="match status" value="1"/>
</dbReference>
<evidence type="ECO:0000256" key="1">
    <source>
        <dbReference type="ARBA" id="ARBA00004613"/>
    </source>
</evidence>
<dbReference type="AlphaFoldDB" id="A0A4Q0I7N4"/>
<feature type="domain" description="Copper amine oxidase-like N-terminal" evidence="6">
    <location>
        <begin position="45"/>
        <end position="90"/>
    </location>
</feature>
<evidence type="ECO:0000259" key="5">
    <source>
        <dbReference type="Pfam" id="PF00963"/>
    </source>
</evidence>
<dbReference type="EMBL" id="RLII01000002">
    <property type="protein sequence ID" value="RXE60358.1"/>
    <property type="molecule type" value="Genomic_DNA"/>
</dbReference>
<dbReference type="GO" id="GO:0005576">
    <property type="term" value="C:extracellular region"/>
    <property type="evidence" value="ECO:0007669"/>
    <property type="project" value="UniProtKB-SubCell"/>
</dbReference>
<dbReference type="SUPFAM" id="SSF55383">
    <property type="entry name" value="Copper amine oxidase, domain N"/>
    <property type="match status" value="1"/>
</dbReference>
<evidence type="ECO:0000313" key="8">
    <source>
        <dbReference type="Proteomes" id="UP000289166"/>
    </source>
</evidence>
<dbReference type="Pfam" id="PF00963">
    <property type="entry name" value="Cohesin"/>
    <property type="match status" value="1"/>
</dbReference>
<accession>A0A4Q0I7N4</accession>
<evidence type="ECO:0000313" key="7">
    <source>
        <dbReference type="EMBL" id="RXE60358.1"/>
    </source>
</evidence>
<dbReference type="Gene3D" id="2.60.40.680">
    <property type="match status" value="1"/>
</dbReference>